<feature type="transmembrane region" description="Helical" evidence="1">
    <location>
        <begin position="9"/>
        <end position="27"/>
    </location>
</feature>
<reference evidence="2 3" key="1">
    <citation type="submission" date="2018-05" db="EMBL/GenBank/DDBJ databases">
        <title>Genomic Encyclopedia of Type Strains, Phase IV (KMG-IV): sequencing the most valuable type-strain genomes for metagenomic binning, comparative biology and taxonomic classification.</title>
        <authorList>
            <person name="Goeker M."/>
        </authorList>
    </citation>
    <scope>NUCLEOTIDE SEQUENCE [LARGE SCALE GENOMIC DNA]</scope>
    <source>
        <strain evidence="2 3">DSM 25350</strain>
    </source>
</reference>
<dbReference type="AlphaFoldDB" id="A0A316FX85"/>
<keyword evidence="1" id="KW-0472">Membrane</keyword>
<evidence type="ECO:0000313" key="2">
    <source>
        <dbReference type="EMBL" id="PWK52932.1"/>
    </source>
</evidence>
<dbReference type="EMBL" id="QGGU01000004">
    <property type="protein sequence ID" value="PWK52932.1"/>
    <property type="molecule type" value="Genomic_DNA"/>
</dbReference>
<organism evidence="2 3">
    <name type="scientific">Pleionea mediterranea</name>
    <dbReference type="NCBI Taxonomy" id="523701"/>
    <lineage>
        <taxon>Bacteria</taxon>
        <taxon>Pseudomonadati</taxon>
        <taxon>Pseudomonadota</taxon>
        <taxon>Gammaproteobacteria</taxon>
        <taxon>Oceanospirillales</taxon>
        <taxon>Pleioneaceae</taxon>
        <taxon>Pleionea</taxon>
    </lineage>
</organism>
<name>A0A316FX85_9GAMM</name>
<protein>
    <submittedName>
        <fullName evidence="2">Uncharacterized protein</fullName>
    </submittedName>
</protein>
<evidence type="ECO:0000256" key="1">
    <source>
        <dbReference type="SAM" id="Phobius"/>
    </source>
</evidence>
<proteinExistence type="predicted"/>
<keyword evidence="1" id="KW-0812">Transmembrane</keyword>
<dbReference type="Proteomes" id="UP000245790">
    <property type="component" value="Unassembled WGS sequence"/>
</dbReference>
<evidence type="ECO:0000313" key="3">
    <source>
        <dbReference type="Proteomes" id="UP000245790"/>
    </source>
</evidence>
<sequence>MMLQYFSRQFYWLLFIAVFALTLLWIINHPSDRQSIRLHNNMMAMTTMAFQEAIVFTHMKYHASANRTGAILDLVQLDHHNIDFNQHGFPVGTDHTESSVILPITTRNCRQLWIALLQPMSPMLQPDPYASLKAEAINGKCVFTSLNSPSTKITYSPVSGRVAMNTRN</sequence>
<comment type="caution">
    <text evidence="2">The sequence shown here is derived from an EMBL/GenBank/DDBJ whole genome shotgun (WGS) entry which is preliminary data.</text>
</comment>
<dbReference type="RefSeq" id="WP_109762910.1">
    <property type="nucleotide sequence ID" value="NZ_QGGU01000004.1"/>
</dbReference>
<gene>
    <name evidence="2" type="ORF">C8D97_104150</name>
</gene>
<keyword evidence="3" id="KW-1185">Reference proteome</keyword>
<dbReference type="OrthoDB" id="6197443at2"/>
<keyword evidence="1" id="KW-1133">Transmembrane helix</keyword>
<accession>A0A316FX85</accession>